<dbReference type="GO" id="GO:0006352">
    <property type="term" value="P:DNA-templated transcription initiation"/>
    <property type="evidence" value="ECO:0007669"/>
    <property type="project" value="InterPro"/>
</dbReference>
<dbReference type="InterPro" id="IPR000792">
    <property type="entry name" value="Tscrpt_reg_LuxR_C"/>
</dbReference>
<dbReference type="Proteomes" id="UP000681343">
    <property type="component" value="Plasmid pMM35_01"/>
</dbReference>
<keyword evidence="2" id="KW-0614">Plasmid</keyword>
<dbReference type="SUPFAM" id="SSF88659">
    <property type="entry name" value="Sigma3 and sigma4 domains of RNA polymerase sigma factors"/>
    <property type="match status" value="1"/>
</dbReference>
<dbReference type="InterPro" id="IPR013249">
    <property type="entry name" value="RNA_pol_sigma70_r4_t2"/>
</dbReference>
<dbReference type="InterPro" id="IPR014284">
    <property type="entry name" value="RNA_pol_sigma-70_dom"/>
</dbReference>
<dbReference type="Pfam" id="PF08281">
    <property type="entry name" value="Sigma70_r4_2"/>
    <property type="match status" value="1"/>
</dbReference>
<gene>
    <name evidence="2" type="ORF">MM35RIKEN_16050</name>
</gene>
<reference evidence="2" key="1">
    <citation type="submission" date="2020-09" db="EMBL/GenBank/DDBJ databases">
        <title>New species isolated from human feces.</title>
        <authorList>
            <person name="Kitahara M."/>
            <person name="Shigeno Y."/>
            <person name="Shime M."/>
            <person name="Matsumoto Y."/>
            <person name="Nakamura S."/>
            <person name="Motooka D."/>
            <person name="Fukuoka S."/>
            <person name="Nishikawa H."/>
            <person name="Benno Y."/>
        </authorList>
    </citation>
    <scope>NUCLEOTIDE SEQUENCE</scope>
    <source>
        <strain evidence="2">MM35</strain>
        <plasmid evidence="2">pMM35_01</plasmid>
    </source>
</reference>
<evidence type="ECO:0000259" key="1">
    <source>
        <dbReference type="PROSITE" id="PS00622"/>
    </source>
</evidence>
<dbReference type="InterPro" id="IPR013324">
    <property type="entry name" value="RNA_pol_sigma_r3/r4-like"/>
</dbReference>
<protein>
    <recommendedName>
        <fullName evidence="1">HTH luxR-type domain-containing protein</fullName>
    </recommendedName>
</protein>
<feature type="domain" description="HTH luxR-type" evidence="1">
    <location>
        <begin position="62"/>
        <end position="89"/>
    </location>
</feature>
<accession>A0A810Q3T2</accession>
<dbReference type="PROSITE" id="PS00622">
    <property type="entry name" value="HTH_LUXR_1"/>
    <property type="match status" value="1"/>
</dbReference>
<dbReference type="Gene3D" id="1.10.10.10">
    <property type="entry name" value="Winged helix-like DNA-binding domain superfamily/Winged helix DNA-binding domain"/>
    <property type="match status" value="1"/>
</dbReference>
<dbReference type="NCBIfam" id="TIGR02937">
    <property type="entry name" value="sigma70-ECF"/>
    <property type="match status" value="1"/>
</dbReference>
<dbReference type="RefSeq" id="WP_212820979.1">
    <property type="nucleotide sequence ID" value="NZ_AP023416.1"/>
</dbReference>
<sequence>MRTTPSEAFDPIDIASLCLWRQEESGDNRERIRRLLSNLPLAVQQELTPRQREILRLRFTGGMSVTAIAEKLGLNKSTVSRSLARSIERLYKSLRYSL</sequence>
<dbReference type="KEGG" id="vfa:MM35RIKEN_16050"/>
<dbReference type="EMBL" id="AP023416">
    <property type="protein sequence ID" value="BCK79413.1"/>
    <property type="molecule type" value="Genomic_DNA"/>
</dbReference>
<geneLocation type="plasmid" evidence="2 3">
    <name>pMM35_01</name>
</geneLocation>
<dbReference type="AlphaFoldDB" id="A0A810Q3T2"/>
<dbReference type="GO" id="GO:0016987">
    <property type="term" value="F:sigma factor activity"/>
    <property type="evidence" value="ECO:0007669"/>
    <property type="project" value="InterPro"/>
</dbReference>
<dbReference type="GO" id="GO:0003677">
    <property type="term" value="F:DNA binding"/>
    <property type="evidence" value="ECO:0007669"/>
    <property type="project" value="InterPro"/>
</dbReference>
<keyword evidence="3" id="KW-1185">Reference proteome</keyword>
<proteinExistence type="predicted"/>
<name>A0A810Q3T2_9FIRM</name>
<evidence type="ECO:0000313" key="2">
    <source>
        <dbReference type="EMBL" id="BCK79413.1"/>
    </source>
</evidence>
<dbReference type="InterPro" id="IPR036388">
    <property type="entry name" value="WH-like_DNA-bd_sf"/>
</dbReference>
<organism evidence="2 3">
    <name type="scientific">Vescimonas fastidiosa</name>
    <dbReference type="NCBI Taxonomy" id="2714353"/>
    <lineage>
        <taxon>Bacteria</taxon>
        <taxon>Bacillati</taxon>
        <taxon>Bacillota</taxon>
        <taxon>Clostridia</taxon>
        <taxon>Eubacteriales</taxon>
        <taxon>Oscillospiraceae</taxon>
        <taxon>Vescimonas</taxon>
    </lineage>
</organism>
<evidence type="ECO:0000313" key="3">
    <source>
        <dbReference type="Proteomes" id="UP000681343"/>
    </source>
</evidence>